<feature type="region of interest" description="Disordered" evidence="1">
    <location>
        <begin position="1"/>
        <end position="26"/>
    </location>
</feature>
<proteinExistence type="predicted"/>
<evidence type="ECO:0000256" key="1">
    <source>
        <dbReference type="SAM" id="MobiDB-lite"/>
    </source>
</evidence>
<protein>
    <submittedName>
        <fullName evidence="2">Uncharacterized protein</fullName>
    </submittedName>
</protein>
<accession>A0A834CNT0</accession>
<reference evidence="2" key="1">
    <citation type="journal article" name="BMC Genomics">
        <title>Long-read sequencing and de novo genome assembly of marine medaka (Oryzias melastigma).</title>
        <authorList>
            <person name="Liang P."/>
            <person name="Saqib H.S.A."/>
            <person name="Ni X."/>
            <person name="Shen Y."/>
        </authorList>
    </citation>
    <scope>NUCLEOTIDE SEQUENCE</scope>
    <source>
        <strain evidence="2">Bigg-433</strain>
    </source>
</reference>
<evidence type="ECO:0000313" key="3">
    <source>
        <dbReference type="Proteomes" id="UP000646548"/>
    </source>
</evidence>
<comment type="caution">
    <text evidence="2">The sequence shown here is derived from an EMBL/GenBank/DDBJ whole genome shotgun (WGS) entry which is preliminary data.</text>
</comment>
<dbReference type="AlphaFoldDB" id="A0A834CNT0"/>
<dbReference type="EMBL" id="WKFB01000183">
    <property type="protein sequence ID" value="KAF6732717.1"/>
    <property type="molecule type" value="Genomic_DNA"/>
</dbReference>
<evidence type="ECO:0000313" key="2">
    <source>
        <dbReference type="EMBL" id="KAF6732717.1"/>
    </source>
</evidence>
<dbReference type="Proteomes" id="UP000646548">
    <property type="component" value="Unassembled WGS sequence"/>
</dbReference>
<gene>
    <name evidence="2" type="ORF">FQA47_008325</name>
</gene>
<sequence length="76" mass="8385">MKRRRRKTVHPPPPPPPRQEKPRTAQTVSLQVCQLYDPINGNAVSRLLPLIGSVLQLALAVSTCNFPTTNTAEPES</sequence>
<organism evidence="2 3">
    <name type="scientific">Oryzias melastigma</name>
    <name type="common">Marine medaka</name>
    <dbReference type="NCBI Taxonomy" id="30732"/>
    <lineage>
        <taxon>Eukaryota</taxon>
        <taxon>Metazoa</taxon>
        <taxon>Chordata</taxon>
        <taxon>Craniata</taxon>
        <taxon>Vertebrata</taxon>
        <taxon>Euteleostomi</taxon>
        <taxon>Actinopterygii</taxon>
        <taxon>Neopterygii</taxon>
        <taxon>Teleostei</taxon>
        <taxon>Neoteleostei</taxon>
        <taxon>Acanthomorphata</taxon>
        <taxon>Ovalentaria</taxon>
        <taxon>Atherinomorphae</taxon>
        <taxon>Beloniformes</taxon>
        <taxon>Adrianichthyidae</taxon>
        <taxon>Oryziinae</taxon>
        <taxon>Oryzias</taxon>
    </lineage>
</organism>
<name>A0A834CNT0_ORYME</name>